<comment type="similarity">
    <text evidence="1">Belongs to the HIBADH-related family.</text>
</comment>
<keyword evidence="3" id="KW-0520">NAD</keyword>
<proteinExistence type="inferred from homology"/>
<dbReference type="InterPro" id="IPR029154">
    <property type="entry name" value="HIBADH-like_NADP-bd"/>
</dbReference>
<dbReference type="GeneID" id="83013919"/>
<accession>A0A412G6C5</accession>
<evidence type="ECO:0000259" key="5">
    <source>
        <dbReference type="Pfam" id="PF03446"/>
    </source>
</evidence>
<dbReference type="Proteomes" id="UP000284178">
    <property type="component" value="Unassembled WGS sequence"/>
</dbReference>
<dbReference type="Gene3D" id="3.40.50.720">
    <property type="entry name" value="NAD(P)-binding Rossmann-like Domain"/>
    <property type="match status" value="1"/>
</dbReference>
<dbReference type="GO" id="GO:0016491">
    <property type="term" value="F:oxidoreductase activity"/>
    <property type="evidence" value="ECO:0007669"/>
    <property type="project" value="UniProtKB-KW"/>
</dbReference>
<keyword evidence="2" id="KW-0560">Oxidoreductase</keyword>
<dbReference type="InterPro" id="IPR008927">
    <property type="entry name" value="6-PGluconate_DH-like_C_sf"/>
</dbReference>
<dbReference type="InterPro" id="IPR036291">
    <property type="entry name" value="NAD(P)-bd_dom_sf"/>
</dbReference>
<sequence length="284" mass="30141">MSKIAWIGTGVMGKSMVSHLLNQGDEVTVYNRTAAKAEALKEKGAQVAYTVADAVKDADLIFTIVGFPKDVEEVYTEIFKAAKPGAIAVDMTTSSPSLAVKLHQQGKEHQIRVLDAPVSGGDSGAAAGTLSIMVGGEEADFNACLPYFNKMGKSVLRMGPAGCGQHTKMANQIAIAGTVSAVAEAIVYAKANGLDPEKLLGAISKGAAGSWQMSNNGVKMLQEDYNPGFFIKHFIKDMRLAKEAATAQNVELPVLEIVLSMYEQMQDAGEGDLGTQAIIKHYEK</sequence>
<evidence type="ECO:0000313" key="8">
    <source>
        <dbReference type="Proteomes" id="UP000284178"/>
    </source>
</evidence>
<evidence type="ECO:0000256" key="2">
    <source>
        <dbReference type="ARBA" id="ARBA00023002"/>
    </source>
</evidence>
<feature type="domain" description="3-hydroxyisobutyrate dehydrogenase-like NAD-binding" evidence="6">
    <location>
        <begin position="162"/>
        <end position="282"/>
    </location>
</feature>
<protein>
    <submittedName>
        <fullName evidence="7">NAD(P)-dependent oxidoreductase</fullName>
    </submittedName>
</protein>
<reference evidence="7 8" key="1">
    <citation type="submission" date="2018-08" db="EMBL/GenBank/DDBJ databases">
        <title>A genome reference for cultivated species of the human gut microbiota.</title>
        <authorList>
            <person name="Zou Y."/>
            <person name="Xue W."/>
            <person name="Luo G."/>
        </authorList>
    </citation>
    <scope>NUCLEOTIDE SEQUENCE [LARGE SCALE GENOMIC DNA]</scope>
    <source>
        <strain evidence="7 8">AF24-29</strain>
    </source>
</reference>
<dbReference type="RefSeq" id="WP_117892383.1">
    <property type="nucleotide sequence ID" value="NZ_CABJCV010000001.1"/>
</dbReference>
<evidence type="ECO:0000256" key="4">
    <source>
        <dbReference type="PIRSR" id="PIRSR000103-1"/>
    </source>
</evidence>
<dbReference type="AlphaFoldDB" id="A0A412G6C5"/>
<dbReference type="GO" id="GO:0051287">
    <property type="term" value="F:NAD binding"/>
    <property type="evidence" value="ECO:0007669"/>
    <property type="project" value="InterPro"/>
</dbReference>
<organism evidence="7 8">
    <name type="scientific">Holdemania filiformis</name>
    <dbReference type="NCBI Taxonomy" id="61171"/>
    <lineage>
        <taxon>Bacteria</taxon>
        <taxon>Bacillati</taxon>
        <taxon>Bacillota</taxon>
        <taxon>Erysipelotrichia</taxon>
        <taxon>Erysipelotrichales</taxon>
        <taxon>Erysipelotrichaceae</taxon>
        <taxon>Holdemania</taxon>
    </lineage>
</organism>
<dbReference type="Pfam" id="PF14833">
    <property type="entry name" value="NAD_binding_11"/>
    <property type="match status" value="1"/>
</dbReference>
<evidence type="ECO:0000259" key="6">
    <source>
        <dbReference type="Pfam" id="PF14833"/>
    </source>
</evidence>
<evidence type="ECO:0000256" key="1">
    <source>
        <dbReference type="ARBA" id="ARBA00009080"/>
    </source>
</evidence>
<evidence type="ECO:0000256" key="3">
    <source>
        <dbReference type="ARBA" id="ARBA00023027"/>
    </source>
</evidence>
<dbReference type="PIRSF" id="PIRSF000103">
    <property type="entry name" value="HIBADH"/>
    <property type="match status" value="1"/>
</dbReference>
<feature type="active site" evidence="4">
    <location>
        <position position="168"/>
    </location>
</feature>
<dbReference type="InterPro" id="IPR013328">
    <property type="entry name" value="6PGD_dom2"/>
</dbReference>
<dbReference type="Gene3D" id="1.10.1040.10">
    <property type="entry name" value="N-(1-d-carboxylethyl)-l-norvaline Dehydrogenase, domain 2"/>
    <property type="match status" value="1"/>
</dbReference>
<dbReference type="PANTHER" id="PTHR43060">
    <property type="entry name" value="3-HYDROXYISOBUTYRATE DEHYDROGENASE-LIKE 1, MITOCHONDRIAL-RELATED"/>
    <property type="match status" value="1"/>
</dbReference>
<dbReference type="EMBL" id="QRUP01000001">
    <property type="protein sequence ID" value="RGR76833.1"/>
    <property type="molecule type" value="Genomic_DNA"/>
</dbReference>
<comment type="caution">
    <text evidence="7">The sequence shown here is derived from an EMBL/GenBank/DDBJ whole genome shotgun (WGS) entry which is preliminary data.</text>
</comment>
<feature type="domain" description="6-phosphogluconate dehydrogenase NADP-binding" evidence="5">
    <location>
        <begin position="3"/>
        <end position="159"/>
    </location>
</feature>
<dbReference type="SUPFAM" id="SSF51735">
    <property type="entry name" value="NAD(P)-binding Rossmann-fold domains"/>
    <property type="match status" value="1"/>
</dbReference>
<dbReference type="InterPro" id="IPR006115">
    <property type="entry name" value="6PGDH_NADP-bd"/>
</dbReference>
<keyword evidence="8" id="KW-1185">Reference proteome</keyword>
<dbReference type="SUPFAM" id="SSF48179">
    <property type="entry name" value="6-phosphogluconate dehydrogenase C-terminal domain-like"/>
    <property type="match status" value="1"/>
</dbReference>
<evidence type="ECO:0000313" key="7">
    <source>
        <dbReference type="EMBL" id="RGR76833.1"/>
    </source>
</evidence>
<gene>
    <name evidence="7" type="ORF">DWY25_00650</name>
</gene>
<name>A0A412G6C5_9FIRM</name>
<dbReference type="InterPro" id="IPR015815">
    <property type="entry name" value="HIBADH-related"/>
</dbReference>
<dbReference type="GO" id="GO:0050661">
    <property type="term" value="F:NADP binding"/>
    <property type="evidence" value="ECO:0007669"/>
    <property type="project" value="InterPro"/>
</dbReference>
<dbReference type="Pfam" id="PF03446">
    <property type="entry name" value="NAD_binding_2"/>
    <property type="match status" value="1"/>
</dbReference>
<dbReference type="PANTHER" id="PTHR43060:SF15">
    <property type="entry name" value="3-HYDROXYISOBUTYRATE DEHYDROGENASE-LIKE 1, MITOCHONDRIAL-RELATED"/>
    <property type="match status" value="1"/>
</dbReference>